<gene>
    <name evidence="1" type="ORF">AVEN_9697_1</name>
</gene>
<keyword evidence="2" id="KW-1185">Reference proteome</keyword>
<accession>A0A4Y2DYA5</accession>
<dbReference type="EMBL" id="BGPR01000451">
    <property type="protein sequence ID" value="GBM20996.1"/>
    <property type="molecule type" value="Genomic_DNA"/>
</dbReference>
<evidence type="ECO:0000313" key="1">
    <source>
        <dbReference type="EMBL" id="GBM20996.1"/>
    </source>
</evidence>
<sequence length="101" mass="10606">MIGLKESPTSCGSLEVEVPVSVLSSSFDNGTKLRGPFPNNSCNSKKGCYESQRNLAGFVIGFSMTKLAADVVTIGSILADSESFRGTLGSPSNSITRENVL</sequence>
<proteinExistence type="predicted"/>
<reference evidence="1 2" key="1">
    <citation type="journal article" date="2019" name="Sci. Rep.">
        <title>Orb-weaving spider Araneus ventricosus genome elucidates the spidroin gene catalogue.</title>
        <authorList>
            <person name="Kono N."/>
            <person name="Nakamura H."/>
            <person name="Ohtoshi R."/>
            <person name="Moran D.A.P."/>
            <person name="Shinohara A."/>
            <person name="Yoshida Y."/>
            <person name="Fujiwara M."/>
            <person name="Mori M."/>
            <person name="Tomita M."/>
            <person name="Arakawa K."/>
        </authorList>
    </citation>
    <scope>NUCLEOTIDE SEQUENCE [LARGE SCALE GENOMIC DNA]</scope>
</reference>
<evidence type="ECO:0000313" key="2">
    <source>
        <dbReference type="Proteomes" id="UP000499080"/>
    </source>
</evidence>
<dbReference type="Proteomes" id="UP000499080">
    <property type="component" value="Unassembled WGS sequence"/>
</dbReference>
<dbReference type="AlphaFoldDB" id="A0A4Y2DYA5"/>
<comment type="caution">
    <text evidence="1">The sequence shown here is derived from an EMBL/GenBank/DDBJ whole genome shotgun (WGS) entry which is preliminary data.</text>
</comment>
<organism evidence="1 2">
    <name type="scientific">Araneus ventricosus</name>
    <name type="common">Orbweaver spider</name>
    <name type="synonym">Epeira ventricosa</name>
    <dbReference type="NCBI Taxonomy" id="182803"/>
    <lineage>
        <taxon>Eukaryota</taxon>
        <taxon>Metazoa</taxon>
        <taxon>Ecdysozoa</taxon>
        <taxon>Arthropoda</taxon>
        <taxon>Chelicerata</taxon>
        <taxon>Arachnida</taxon>
        <taxon>Araneae</taxon>
        <taxon>Araneomorphae</taxon>
        <taxon>Entelegynae</taxon>
        <taxon>Araneoidea</taxon>
        <taxon>Araneidae</taxon>
        <taxon>Araneus</taxon>
    </lineage>
</organism>
<protein>
    <submittedName>
        <fullName evidence="1">Uncharacterized protein</fullName>
    </submittedName>
</protein>
<name>A0A4Y2DYA5_ARAVE</name>